<gene>
    <name evidence="1" type="ORF">HGP31_03750</name>
</gene>
<reference evidence="1 2" key="1">
    <citation type="submission" date="2020-04" db="EMBL/GenBank/DDBJ databases">
        <authorList>
            <person name="Yao Y."/>
            <person name="He Z."/>
        </authorList>
    </citation>
    <scope>NUCLEOTIDE SEQUENCE [LARGE SCALE GENOMIC DNA]</scope>
    <source>
        <strain evidence="1 2">CY-1</strain>
    </source>
</reference>
<dbReference type="AlphaFoldDB" id="A0AAE7DD98"/>
<protein>
    <submittedName>
        <fullName evidence="1">Abortive infection family protein</fullName>
    </submittedName>
</protein>
<evidence type="ECO:0000313" key="1">
    <source>
        <dbReference type="EMBL" id="QJC77445.1"/>
    </source>
</evidence>
<dbReference type="RefSeq" id="WP_168757199.1">
    <property type="nucleotide sequence ID" value="NZ_CP051487.1"/>
</dbReference>
<dbReference type="EMBL" id="CP051487">
    <property type="protein sequence ID" value="QJC77445.1"/>
    <property type="molecule type" value="Genomic_DNA"/>
</dbReference>
<proteinExistence type="predicted"/>
<accession>A0AAE7DD98</accession>
<name>A0AAE7DD98_9PSED</name>
<sequence length="296" mass="33335">MSDDGFTALAARSEKVRNEHRLLLEGLRSFERKLREMVGGLNCRGESEFVTFDEHFDHEGEIIGHIHGVLSFDGKELWVSYKEEPHPGYEESYWECKPIEKIRPDWQRLISDQKVLDSLVANLLINLDVEFEKTAPVVKSLAQFVTIEKAEIDADLDQIFSRNQVLLESWLKARKLVQPDPDQSISLSCTHIETVLKGCLKTLGEKDYESYAIEKLIKRLLGVLRASAIIGPATSEMLQGIGTMCHGIGTLRNDTSHGKDEGYVAHSPELAQTVSHLAGVVSIFAMKQTERVMMAR</sequence>
<evidence type="ECO:0000313" key="2">
    <source>
        <dbReference type="Proteomes" id="UP000501367"/>
    </source>
</evidence>
<organism evidence="1 2">
    <name type="scientific">Pseudomonas umsongensis</name>
    <dbReference type="NCBI Taxonomy" id="198618"/>
    <lineage>
        <taxon>Bacteria</taxon>
        <taxon>Pseudomonadati</taxon>
        <taxon>Pseudomonadota</taxon>
        <taxon>Gammaproteobacteria</taxon>
        <taxon>Pseudomonadales</taxon>
        <taxon>Pseudomonadaceae</taxon>
        <taxon>Pseudomonas</taxon>
    </lineage>
</organism>
<dbReference type="GeneID" id="72192667"/>
<dbReference type="Proteomes" id="UP000501367">
    <property type="component" value="Chromosome"/>
</dbReference>
<dbReference type="KEGG" id="pum:HGP31_03750"/>